<feature type="chain" id="PRO_5002943826" description="SGNH hydrolase-type esterase domain-containing protein" evidence="2">
    <location>
        <begin position="39"/>
        <end position="386"/>
    </location>
</feature>
<organism evidence="3 4">
    <name type="scientific">Brucella intermedia LMG 3301</name>
    <dbReference type="NCBI Taxonomy" id="641118"/>
    <lineage>
        <taxon>Bacteria</taxon>
        <taxon>Pseudomonadati</taxon>
        <taxon>Pseudomonadota</taxon>
        <taxon>Alphaproteobacteria</taxon>
        <taxon>Hyphomicrobiales</taxon>
        <taxon>Brucellaceae</taxon>
        <taxon>Brucella/Ochrobactrum group</taxon>
        <taxon>Brucella</taxon>
    </lineage>
</organism>
<dbReference type="InterPro" id="IPR036514">
    <property type="entry name" value="SGNH_hydro_sf"/>
</dbReference>
<protein>
    <recommendedName>
        <fullName evidence="5">SGNH hydrolase-type esterase domain-containing protein</fullName>
    </recommendedName>
</protein>
<dbReference type="Pfam" id="PF04311">
    <property type="entry name" value="DUF459"/>
    <property type="match status" value="1"/>
</dbReference>
<dbReference type="AlphaFoldDB" id="C4WPN2"/>
<evidence type="ECO:0008006" key="5">
    <source>
        <dbReference type="Google" id="ProtNLM"/>
    </source>
</evidence>
<dbReference type="InterPro" id="IPR007407">
    <property type="entry name" value="DUF459"/>
</dbReference>
<feature type="region of interest" description="Disordered" evidence="1">
    <location>
        <begin position="349"/>
        <end position="386"/>
    </location>
</feature>
<feature type="compositionally biased region" description="Low complexity" evidence="1">
    <location>
        <begin position="54"/>
        <end position="68"/>
    </location>
</feature>
<dbReference type="HOGENOM" id="CLU_044457_0_0_5"/>
<proteinExistence type="predicted"/>
<feature type="signal peptide" evidence="2">
    <location>
        <begin position="1"/>
        <end position="38"/>
    </location>
</feature>
<evidence type="ECO:0000256" key="1">
    <source>
        <dbReference type="SAM" id="MobiDB-lite"/>
    </source>
</evidence>
<name>C4WPN2_9HYPH</name>
<dbReference type="Gene3D" id="3.40.50.1110">
    <property type="entry name" value="SGNH hydrolase"/>
    <property type="match status" value="1"/>
</dbReference>
<keyword evidence="2" id="KW-0732">Signal</keyword>
<evidence type="ECO:0000256" key="2">
    <source>
        <dbReference type="SAM" id="SignalP"/>
    </source>
</evidence>
<dbReference type="Proteomes" id="UP000004386">
    <property type="component" value="Unassembled WGS sequence"/>
</dbReference>
<dbReference type="CDD" id="cd01829">
    <property type="entry name" value="SGNH_hydrolase_peri2"/>
    <property type="match status" value="1"/>
</dbReference>
<feature type="compositionally biased region" description="Low complexity" evidence="1">
    <location>
        <begin position="353"/>
        <end position="362"/>
    </location>
</feature>
<dbReference type="SUPFAM" id="SSF52266">
    <property type="entry name" value="SGNH hydrolase"/>
    <property type="match status" value="1"/>
</dbReference>
<dbReference type="EMBL" id="ACQA01000002">
    <property type="protein sequence ID" value="EEQ94139.1"/>
    <property type="molecule type" value="Genomic_DNA"/>
</dbReference>
<feature type="region of interest" description="Disordered" evidence="1">
    <location>
        <begin position="317"/>
        <end position="337"/>
    </location>
</feature>
<reference evidence="3 4" key="1">
    <citation type="submission" date="2009-05" db="EMBL/GenBank/DDBJ databases">
        <authorList>
            <person name="Setubal J.C."/>
            <person name="Boyle S."/>
            <person name="Crasta O.R."/>
            <person name="Gillespie J.J."/>
            <person name="Kenyon R.W."/>
            <person name="Lu J."/>
            <person name="Mane S."/>
            <person name="Nagrani S."/>
            <person name="Shallom J.M."/>
            <person name="Shallom S."/>
            <person name="Shukla M."/>
            <person name="Snyder E.E."/>
            <person name="Sobral B.W."/>
            <person name="Wattam A.R."/>
            <person name="Will R."/>
            <person name="Williams K."/>
            <person name="Yoo H."/>
            <person name="Munk C."/>
            <person name="Tapia R."/>
            <person name="Green L."/>
            <person name="Rogers Y."/>
            <person name="Detter J.C."/>
            <person name="Bruce D."/>
            <person name="Brettin T.S."/>
            <person name="Tsolis R."/>
        </authorList>
    </citation>
    <scope>NUCLEOTIDE SEQUENCE [LARGE SCALE GENOMIC DNA]</scope>
    <source>
        <strain evidence="3 4">LMG 3301</strain>
    </source>
</reference>
<feature type="region of interest" description="Disordered" evidence="1">
    <location>
        <begin position="54"/>
        <end position="94"/>
    </location>
</feature>
<evidence type="ECO:0000313" key="4">
    <source>
        <dbReference type="Proteomes" id="UP000004386"/>
    </source>
</evidence>
<comment type="caution">
    <text evidence="3">The sequence shown here is derived from an EMBL/GenBank/DDBJ whole genome shotgun (WGS) entry which is preliminary data.</text>
</comment>
<gene>
    <name evidence="3" type="ORF">OINT_2001354</name>
</gene>
<accession>C4WPN2</accession>
<evidence type="ECO:0000313" key="3">
    <source>
        <dbReference type="EMBL" id="EEQ94139.1"/>
    </source>
</evidence>
<dbReference type="GO" id="GO:0016788">
    <property type="term" value="F:hydrolase activity, acting on ester bonds"/>
    <property type="evidence" value="ECO:0007669"/>
    <property type="project" value="UniProtKB-ARBA"/>
</dbReference>
<sequence>MKARRMHENRKLRKLMKAAGMVLALAALLFSAVATASAQERPRTLFDLLFGPRQAQPQRQYQQPAPQRARPKPKRPKAASPASRPTPPPVASPAVEFVDKKPDARKILVVGDFIGNGLAEGLDLAFASDPDLKVVSRINGSSGFVRNDHFDWPDNIGKILDEEKPAALVVMIGSNDRQAMTEKGVSLPPRSPEWNEEYQKRVAAFIKAIGDRHVPFAWIGQPPFRPKGMSQDMLALNEIHRTATEKAGGKFADVWDGFVDEEGNFTQTGFDINGQTARLRGNDGINITSAGKRKLAFYAEKPLRAYLGGAKEEDQTLPAAGAHDPSKPVDRVAPVSIRDIDKDESGVLLGGSLAARPQAARLPRNDGKPSPGRADDFSWPQKSANP</sequence>